<proteinExistence type="predicted"/>
<evidence type="ECO:0000256" key="3">
    <source>
        <dbReference type="ARBA" id="ARBA00022833"/>
    </source>
</evidence>
<evidence type="ECO:0000313" key="7">
    <source>
        <dbReference type="Proteomes" id="UP000541558"/>
    </source>
</evidence>
<dbReference type="PROSITE" id="PS50865">
    <property type="entry name" value="ZF_MYND_2"/>
    <property type="match status" value="1"/>
</dbReference>
<gene>
    <name evidence="6" type="ORF">D9611_006126</name>
</gene>
<dbReference type="AlphaFoldDB" id="A0A8H5CHI4"/>
<dbReference type="SUPFAM" id="SSF144232">
    <property type="entry name" value="HIT/MYND zinc finger-like"/>
    <property type="match status" value="1"/>
</dbReference>
<dbReference type="OrthoDB" id="2900625at2759"/>
<evidence type="ECO:0000259" key="5">
    <source>
        <dbReference type="PROSITE" id="PS50865"/>
    </source>
</evidence>
<keyword evidence="3" id="KW-0862">Zinc</keyword>
<dbReference type="InterPro" id="IPR002893">
    <property type="entry name" value="Znf_MYND"/>
</dbReference>
<evidence type="ECO:0000313" key="6">
    <source>
        <dbReference type="EMBL" id="KAF5341191.1"/>
    </source>
</evidence>
<sequence length="657" mass="74589">MSGSRQQQRRKGITDQLVAAVNGGSVDSLRRLQGMIERDPSDCTLEVIQLVTTHLGADQAPAPKNDPSRRDSRHPPCEICFACVEMLSPIISALHRDKLLKESALNLLTLAIDGVCLSIDHLLFPSDDGNLAIQGRVVSRKLSPFQHSRTLLALLELDPSLAKFVVSSPAFCDLLIRMWTFSDERNRVWADLADTTGCSLSTLMSRSLLDSEEHSSDVLFQRISVRKAHAVDFPKKTIARATSAYEYLLERSDFSRADRVMAFFSQLIIVVRDLISDNDELRREFLDYNYLKKLATALNAITLHISTRIRPGEQVASVREFIVPVYTLSRLACLGSVRVVRNWRDLLSGGYLPLLMRIMGKVSLLFETRGPFGEGRHVPMARGAVEMLVCHSAYPIVVAELIELDFLGLKTGDYARCHPALDPAWRHFWECNTYRIEALNGMPKDGVHICDNYTCTHRYHATQVSKECSGCYSVVYCSPECQSEDWEKWHRHECSKARADHSRLKSCDEWYSHQNRAYHLAYVQLMYTNLVGLYEGDAKRRFGPSVPFHQVMPTMDFRAVITTYNLKPIGPDFIQVERETWVGQEYLEPRMQAFLDEYRSGALAARGARLVKAKFRMGDQLMTLFVKLERAREGYVSTYGLVCYAREDMSAPTFEGQ</sequence>
<feature type="domain" description="MYND-type" evidence="5">
    <location>
        <begin position="452"/>
        <end position="494"/>
    </location>
</feature>
<comment type="caution">
    <text evidence="6">The sequence shown here is derived from an EMBL/GenBank/DDBJ whole genome shotgun (WGS) entry which is preliminary data.</text>
</comment>
<keyword evidence="2 4" id="KW-0863">Zinc-finger</keyword>
<name>A0A8H5CHI4_9AGAR</name>
<reference evidence="6 7" key="1">
    <citation type="journal article" date="2020" name="ISME J.">
        <title>Uncovering the hidden diversity of litter-decomposition mechanisms in mushroom-forming fungi.</title>
        <authorList>
            <person name="Floudas D."/>
            <person name="Bentzer J."/>
            <person name="Ahren D."/>
            <person name="Johansson T."/>
            <person name="Persson P."/>
            <person name="Tunlid A."/>
        </authorList>
    </citation>
    <scope>NUCLEOTIDE SEQUENCE [LARGE SCALE GENOMIC DNA]</scope>
    <source>
        <strain evidence="6 7">CBS 175.51</strain>
    </source>
</reference>
<evidence type="ECO:0000256" key="4">
    <source>
        <dbReference type="PROSITE-ProRule" id="PRU00134"/>
    </source>
</evidence>
<organism evidence="6 7">
    <name type="scientific">Ephemerocybe angulata</name>
    <dbReference type="NCBI Taxonomy" id="980116"/>
    <lineage>
        <taxon>Eukaryota</taxon>
        <taxon>Fungi</taxon>
        <taxon>Dikarya</taxon>
        <taxon>Basidiomycota</taxon>
        <taxon>Agaricomycotina</taxon>
        <taxon>Agaricomycetes</taxon>
        <taxon>Agaricomycetidae</taxon>
        <taxon>Agaricales</taxon>
        <taxon>Agaricineae</taxon>
        <taxon>Psathyrellaceae</taxon>
        <taxon>Ephemerocybe</taxon>
    </lineage>
</organism>
<dbReference type="Proteomes" id="UP000541558">
    <property type="component" value="Unassembled WGS sequence"/>
</dbReference>
<dbReference type="Gene3D" id="6.10.140.2220">
    <property type="match status" value="1"/>
</dbReference>
<dbReference type="EMBL" id="JAACJK010000002">
    <property type="protein sequence ID" value="KAF5341191.1"/>
    <property type="molecule type" value="Genomic_DNA"/>
</dbReference>
<evidence type="ECO:0000256" key="2">
    <source>
        <dbReference type="ARBA" id="ARBA00022771"/>
    </source>
</evidence>
<dbReference type="GO" id="GO:0008270">
    <property type="term" value="F:zinc ion binding"/>
    <property type="evidence" value="ECO:0007669"/>
    <property type="project" value="UniProtKB-KW"/>
</dbReference>
<evidence type="ECO:0000256" key="1">
    <source>
        <dbReference type="ARBA" id="ARBA00022723"/>
    </source>
</evidence>
<protein>
    <recommendedName>
        <fullName evidence="5">MYND-type domain-containing protein</fullName>
    </recommendedName>
</protein>
<dbReference type="Pfam" id="PF01753">
    <property type="entry name" value="zf-MYND"/>
    <property type="match status" value="1"/>
</dbReference>
<accession>A0A8H5CHI4</accession>
<keyword evidence="1" id="KW-0479">Metal-binding</keyword>
<keyword evidence="7" id="KW-1185">Reference proteome</keyword>